<dbReference type="InterPro" id="IPR019402">
    <property type="entry name" value="CWH43_N"/>
</dbReference>
<feature type="domain" description="CWH43-like N-terminal" evidence="2">
    <location>
        <begin position="20"/>
        <end position="229"/>
    </location>
</feature>
<feature type="transmembrane region" description="Helical" evidence="1">
    <location>
        <begin position="65"/>
        <end position="92"/>
    </location>
</feature>
<dbReference type="EMBL" id="JAWRVE010000138">
    <property type="protein sequence ID" value="KAL1854470.1"/>
    <property type="molecule type" value="Genomic_DNA"/>
</dbReference>
<accession>A0ABR3W6U0</accession>
<evidence type="ECO:0000313" key="3">
    <source>
        <dbReference type="EMBL" id="KAL1854470.1"/>
    </source>
</evidence>
<comment type="caution">
    <text evidence="3">The sequence shown here is derived from an EMBL/GenBank/DDBJ whole genome shotgun (WGS) entry which is preliminary data.</text>
</comment>
<keyword evidence="1" id="KW-0812">Transmembrane</keyword>
<feature type="transmembrane region" description="Helical" evidence="1">
    <location>
        <begin position="185"/>
        <end position="203"/>
    </location>
</feature>
<sequence length="234" mass="26176">MANGPWPKIFGQNSRYAHKLWLFPLVAGISWFATLTILLVRWLALGQPKYPGQINPEIPFISDIAAFNFQPVFIVGCAITGVTFAGTVFSVHHVRYSPGFYGLADDARWRQATSLLALFMGLVTAACLVCLSIFDTFENNDEHRFILLCTFGGLGLAAILTTVVWSDQALGTVHFAGLRKWCLLNTFLVLVQTVIGILFIVFLHMSRYRLAGFCEWTLCYLGSFWLASFVGYTR</sequence>
<protein>
    <recommendedName>
        <fullName evidence="2">CWH43-like N-terminal domain-containing protein</fullName>
    </recommendedName>
</protein>
<gene>
    <name evidence="3" type="ORF">Daus18300_011391</name>
</gene>
<dbReference type="Pfam" id="PF10277">
    <property type="entry name" value="Frag1"/>
    <property type="match status" value="1"/>
</dbReference>
<organism evidence="3 4">
    <name type="scientific">Diaporthe australafricana</name>
    <dbReference type="NCBI Taxonomy" id="127596"/>
    <lineage>
        <taxon>Eukaryota</taxon>
        <taxon>Fungi</taxon>
        <taxon>Dikarya</taxon>
        <taxon>Ascomycota</taxon>
        <taxon>Pezizomycotina</taxon>
        <taxon>Sordariomycetes</taxon>
        <taxon>Sordariomycetidae</taxon>
        <taxon>Diaporthales</taxon>
        <taxon>Diaporthaceae</taxon>
        <taxon>Diaporthe</taxon>
    </lineage>
</organism>
<keyword evidence="1" id="KW-0472">Membrane</keyword>
<feature type="transmembrane region" description="Helical" evidence="1">
    <location>
        <begin position="20"/>
        <end position="44"/>
    </location>
</feature>
<feature type="transmembrane region" description="Helical" evidence="1">
    <location>
        <begin position="145"/>
        <end position="165"/>
    </location>
</feature>
<keyword evidence="1" id="KW-1133">Transmembrane helix</keyword>
<keyword evidence="4" id="KW-1185">Reference proteome</keyword>
<evidence type="ECO:0000259" key="2">
    <source>
        <dbReference type="Pfam" id="PF10277"/>
    </source>
</evidence>
<feature type="transmembrane region" description="Helical" evidence="1">
    <location>
        <begin position="112"/>
        <end position="133"/>
    </location>
</feature>
<reference evidence="3 4" key="1">
    <citation type="journal article" date="2024" name="IMA Fungus">
        <title>IMA Genome - F19 : A genome assembly and annotation guide to empower mycologists, including annotated draft genome sequences of Ceratocystis pirilliformis, Diaporthe australafricana, Fusarium ophioides, Paecilomyces lecythidis, and Sporothrix stenoceras.</title>
        <authorList>
            <person name="Aylward J."/>
            <person name="Wilson A.M."/>
            <person name="Visagie C.M."/>
            <person name="Spraker J."/>
            <person name="Barnes I."/>
            <person name="Buitendag C."/>
            <person name="Ceriani C."/>
            <person name="Del Mar Angel L."/>
            <person name="du Plessis D."/>
            <person name="Fuchs T."/>
            <person name="Gasser K."/>
            <person name="Kramer D."/>
            <person name="Li W."/>
            <person name="Munsamy K."/>
            <person name="Piso A."/>
            <person name="Price J.L."/>
            <person name="Sonnekus B."/>
            <person name="Thomas C."/>
            <person name="van der Nest A."/>
            <person name="van Dijk A."/>
            <person name="van Heerden A."/>
            <person name="van Vuuren N."/>
            <person name="Yilmaz N."/>
            <person name="Duong T.A."/>
            <person name="van der Merwe N.A."/>
            <person name="Wingfield M.J."/>
            <person name="Wingfield B.D."/>
        </authorList>
    </citation>
    <scope>NUCLEOTIDE SEQUENCE [LARGE SCALE GENOMIC DNA]</scope>
    <source>
        <strain evidence="3 4">CMW 18300</strain>
    </source>
</reference>
<evidence type="ECO:0000256" key="1">
    <source>
        <dbReference type="SAM" id="Phobius"/>
    </source>
</evidence>
<feature type="transmembrane region" description="Helical" evidence="1">
    <location>
        <begin position="210"/>
        <end position="232"/>
    </location>
</feature>
<evidence type="ECO:0000313" key="4">
    <source>
        <dbReference type="Proteomes" id="UP001583177"/>
    </source>
</evidence>
<name>A0ABR3W6U0_9PEZI</name>
<proteinExistence type="predicted"/>
<dbReference type="Proteomes" id="UP001583177">
    <property type="component" value="Unassembled WGS sequence"/>
</dbReference>